<evidence type="ECO:0000313" key="6">
    <source>
        <dbReference type="EMBL" id="SJZ35764.1"/>
    </source>
</evidence>
<evidence type="ECO:0000313" key="7">
    <source>
        <dbReference type="Proteomes" id="UP000190092"/>
    </source>
</evidence>
<feature type="transmembrane region" description="Helical" evidence="5">
    <location>
        <begin position="166"/>
        <end position="183"/>
    </location>
</feature>
<evidence type="ECO:0000256" key="1">
    <source>
        <dbReference type="ARBA" id="ARBA00004141"/>
    </source>
</evidence>
<name>A0A1T4K059_9HYPH</name>
<organism evidence="6 7">
    <name type="scientific">Enhydrobacter aerosaccus</name>
    <dbReference type="NCBI Taxonomy" id="225324"/>
    <lineage>
        <taxon>Bacteria</taxon>
        <taxon>Pseudomonadati</taxon>
        <taxon>Pseudomonadota</taxon>
        <taxon>Alphaproteobacteria</taxon>
        <taxon>Hyphomicrobiales</taxon>
        <taxon>Enhydrobacter</taxon>
    </lineage>
</organism>
<dbReference type="GO" id="GO:0006457">
    <property type="term" value="P:protein folding"/>
    <property type="evidence" value="ECO:0007669"/>
    <property type="project" value="InterPro"/>
</dbReference>
<feature type="transmembrane region" description="Helical" evidence="5">
    <location>
        <begin position="85"/>
        <end position="103"/>
    </location>
</feature>
<dbReference type="InterPro" id="IPR003752">
    <property type="entry name" value="DiS_bond_form_DsbB/BdbC"/>
</dbReference>
<dbReference type="Pfam" id="PF02600">
    <property type="entry name" value="DsbB"/>
    <property type="match status" value="1"/>
</dbReference>
<feature type="transmembrane region" description="Helical" evidence="5">
    <location>
        <begin position="123"/>
        <end position="145"/>
    </location>
</feature>
<dbReference type="Proteomes" id="UP000190092">
    <property type="component" value="Unassembled WGS sequence"/>
</dbReference>
<comment type="subcellular location">
    <subcellularLocation>
        <location evidence="1">Membrane</location>
        <topology evidence="1">Multi-pass membrane protein</topology>
    </subcellularLocation>
</comment>
<keyword evidence="7" id="KW-1185">Reference proteome</keyword>
<dbReference type="GO" id="GO:0016020">
    <property type="term" value="C:membrane"/>
    <property type="evidence" value="ECO:0007669"/>
    <property type="project" value="UniProtKB-SubCell"/>
</dbReference>
<keyword evidence="3 5" id="KW-1133">Transmembrane helix</keyword>
<dbReference type="Gene3D" id="1.20.1550.10">
    <property type="entry name" value="DsbB-like"/>
    <property type="match status" value="1"/>
</dbReference>
<evidence type="ECO:0000256" key="4">
    <source>
        <dbReference type="ARBA" id="ARBA00023136"/>
    </source>
</evidence>
<dbReference type="OrthoDB" id="3711263at2"/>
<proteinExistence type="predicted"/>
<keyword evidence="4 5" id="KW-0472">Membrane</keyword>
<dbReference type="RefSeq" id="WP_085932329.1">
    <property type="nucleotide sequence ID" value="NZ_FUWJ01000001.1"/>
</dbReference>
<dbReference type="SUPFAM" id="SSF158442">
    <property type="entry name" value="DsbB-like"/>
    <property type="match status" value="1"/>
</dbReference>
<accession>A0A1T4K059</accession>
<evidence type="ECO:0000256" key="2">
    <source>
        <dbReference type="ARBA" id="ARBA00022692"/>
    </source>
</evidence>
<sequence>MTSSPLPIVLDRLILLLMLLALAGTLTAAMVLQVAFGEIPCPLCLLQRVAMFGCCFGLIQQLHAGESAHGLEWGLERGSERGSGLALVFALLLLVISGRQTLLDIVPRPGHAYVGSAVLGLHMPVWSVVIALALLLGFAVRFALFGAPRTAGGAGGAVLHRWVRGLEFYVVLLCALNFVAVILQCGLDQCHTSGYRLL</sequence>
<evidence type="ECO:0000256" key="5">
    <source>
        <dbReference type="SAM" id="Phobius"/>
    </source>
</evidence>
<evidence type="ECO:0000256" key="3">
    <source>
        <dbReference type="ARBA" id="ARBA00022989"/>
    </source>
</evidence>
<reference evidence="7" key="1">
    <citation type="submission" date="2017-02" db="EMBL/GenBank/DDBJ databases">
        <authorList>
            <person name="Varghese N."/>
            <person name="Submissions S."/>
        </authorList>
    </citation>
    <scope>NUCLEOTIDE SEQUENCE [LARGE SCALE GENOMIC DNA]</scope>
    <source>
        <strain evidence="7">ATCC 27094</strain>
    </source>
</reference>
<dbReference type="InterPro" id="IPR023380">
    <property type="entry name" value="DsbB-like_sf"/>
</dbReference>
<gene>
    <name evidence="6" type="ORF">SAMN02745126_00611</name>
</gene>
<dbReference type="EMBL" id="FUWJ01000001">
    <property type="protein sequence ID" value="SJZ35764.1"/>
    <property type="molecule type" value="Genomic_DNA"/>
</dbReference>
<dbReference type="STRING" id="225324.SAMN02745126_00611"/>
<keyword evidence="2 5" id="KW-0812">Transmembrane</keyword>
<dbReference type="AlphaFoldDB" id="A0A1T4K059"/>
<dbReference type="GO" id="GO:0015035">
    <property type="term" value="F:protein-disulfide reductase activity"/>
    <property type="evidence" value="ECO:0007669"/>
    <property type="project" value="InterPro"/>
</dbReference>
<protein>
    <submittedName>
        <fullName evidence="6">Disulfide bond formation protein DsbB</fullName>
    </submittedName>
</protein>